<dbReference type="SUPFAM" id="SSF74653">
    <property type="entry name" value="TolA/TonB C-terminal domain"/>
    <property type="match status" value="1"/>
</dbReference>
<dbReference type="NCBIfam" id="TIGR01352">
    <property type="entry name" value="tonB_Cterm"/>
    <property type="match status" value="1"/>
</dbReference>
<keyword evidence="2 6" id="KW-0812">Transmembrane</keyword>
<comment type="caution">
    <text evidence="8">The sequence shown here is derived from an EMBL/GenBank/DDBJ whole genome shotgun (WGS) entry which is preliminary data.</text>
</comment>
<feature type="transmembrane region" description="Helical" evidence="6">
    <location>
        <begin position="53"/>
        <end position="76"/>
    </location>
</feature>
<feature type="region of interest" description="Disordered" evidence="5">
    <location>
        <begin position="85"/>
        <end position="296"/>
    </location>
</feature>
<keyword evidence="3 6" id="KW-1133">Transmembrane helix</keyword>
<dbReference type="InterPro" id="IPR006260">
    <property type="entry name" value="TonB/TolA_C"/>
</dbReference>
<gene>
    <name evidence="8" type="ORF">KHU32_02845</name>
</gene>
<feature type="domain" description="TonB C-terminal" evidence="7">
    <location>
        <begin position="303"/>
        <end position="396"/>
    </location>
</feature>
<evidence type="ECO:0000256" key="2">
    <source>
        <dbReference type="ARBA" id="ARBA00022692"/>
    </source>
</evidence>
<evidence type="ECO:0000256" key="3">
    <source>
        <dbReference type="ARBA" id="ARBA00022989"/>
    </source>
</evidence>
<dbReference type="Proteomes" id="UP000766336">
    <property type="component" value="Unassembled WGS sequence"/>
</dbReference>
<comment type="subcellular location">
    <subcellularLocation>
        <location evidence="1">Membrane</location>
        <topology evidence="1">Single-pass membrane protein</topology>
    </subcellularLocation>
</comment>
<evidence type="ECO:0000256" key="4">
    <source>
        <dbReference type="ARBA" id="ARBA00023136"/>
    </source>
</evidence>
<keyword evidence="4 6" id="KW-0472">Membrane</keyword>
<feature type="compositionally biased region" description="Pro residues" evidence="5">
    <location>
        <begin position="218"/>
        <end position="233"/>
    </location>
</feature>
<evidence type="ECO:0000256" key="1">
    <source>
        <dbReference type="ARBA" id="ARBA00004167"/>
    </source>
</evidence>
<sequence length="396" mass="42934">MTRPKPSLSRLRSRTRFGARRHAALRLEPLPPAWRPQAARPRWRADPPRRTPIGFHVWLLGSLLAHVLLAVALYVWPDPRKPQDQLAPPTFDIVFEGGQPQQPEEEPAEGVPTEPQPPEPPSTAEAPPPPDAPPQPGLPPPPPPQQELPRPPSPPPPSPVPPIPAPPVQQAMPLPPIEVPPPEAPPVEPTPMPRMAGTVELFAPTTELRLPDRLSESLPPPPPPPPPAPPQRQTPPAQQAQPPRPNLPGIWAPGGVQLGRPPTPPAGRQQARGLDLRVDPRMTEGRPSRDPSVRVSGAQVGADWRAAFRRWLDQNIHYSQQAIIRGEDGQVRVRITAAADGTVRNVQLVGPSTSPSLNFGTTYPFNGARLPAFPPGSDPNVTIDLTVNYVLLRGGR</sequence>
<dbReference type="Gene3D" id="3.30.1150.10">
    <property type="match status" value="1"/>
</dbReference>
<dbReference type="EMBL" id="JAHCDA010000001">
    <property type="protein sequence ID" value="MBS7809859.1"/>
    <property type="molecule type" value="Genomic_DNA"/>
</dbReference>
<keyword evidence="9" id="KW-1185">Reference proteome</keyword>
<accession>A0ABS5Q8P9</accession>
<dbReference type="PROSITE" id="PS52015">
    <property type="entry name" value="TONB_CTD"/>
    <property type="match status" value="1"/>
</dbReference>
<proteinExistence type="predicted"/>
<feature type="compositionally biased region" description="Pro residues" evidence="5">
    <location>
        <begin position="114"/>
        <end position="192"/>
    </location>
</feature>
<name>A0ABS5Q8P9_9PROT</name>
<dbReference type="RefSeq" id="WP_213668519.1">
    <property type="nucleotide sequence ID" value="NZ_JAHCDA010000001.1"/>
</dbReference>
<dbReference type="InterPro" id="IPR037682">
    <property type="entry name" value="TonB_C"/>
</dbReference>
<feature type="region of interest" description="Disordered" evidence="5">
    <location>
        <begin position="28"/>
        <end position="48"/>
    </location>
</feature>
<feature type="compositionally biased region" description="Basic and acidic residues" evidence="5">
    <location>
        <begin position="274"/>
        <end position="292"/>
    </location>
</feature>
<reference evidence="8 9" key="1">
    <citation type="submission" date="2021-05" db="EMBL/GenBank/DDBJ databases">
        <title>Roseococcus sp. XZZS9, whole genome shotgun sequencing project.</title>
        <authorList>
            <person name="Zhao G."/>
            <person name="Shen L."/>
        </authorList>
    </citation>
    <scope>NUCLEOTIDE SEQUENCE [LARGE SCALE GENOMIC DNA]</scope>
    <source>
        <strain evidence="8 9">XZZS9</strain>
    </source>
</reference>
<evidence type="ECO:0000313" key="9">
    <source>
        <dbReference type="Proteomes" id="UP000766336"/>
    </source>
</evidence>
<dbReference type="Pfam" id="PF03544">
    <property type="entry name" value="TonB_C"/>
    <property type="match status" value="1"/>
</dbReference>
<evidence type="ECO:0000313" key="8">
    <source>
        <dbReference type="EMBL" id="MBS7809859.1"/>
    </source>
</evidence>
<evidence type="ECO:0000259" key="7">
    <source>
        <dbReference type="PROSITE" id="PS52015"/>
    </source>
</evidence>
<organism evidence="8 9">
    <name type="scientific">Roseococcus pinisoli</name>
    <dbReference type="NCBI Taxonomy" id="2835040"/>
    <lineage>
        <taxon>Bacteria</taxon>
        <taxon>Pseudomonadati</taxon>
        <taxon>Pseudomonadota</taxon>
        <taxon>Alphaproteobacteria</taxon>
        <taxon>Acetobacterales</taxon>
        <taxon>Roseomonadaceae</taxon>
        <taxon>Roseococcus</taxon>
    </lineage>
</organism>
<protein>
    <submittedName>
        <fullName evidence="8">TonB family protein</fullName>
    </submittedName>
</protein>
<evidence type="ECO:0000256" key="6">
    <source>
        <dbReference type="SAM" id="Phobius"/>
    </source>
</evidence>
<evidence type="ECO:0000256" key="5">
    <source>
        <dbReference type="SAM" id="MobiDB-lite"/>
    </source>
</evidence>